<evidence type="ECO:0000256" key="4">
    <source>
        <dbReference type="ARBA" id="ARBA00023136"/>
    </source>
</evidence>
<keyword evidence="7" id="KW-1185">Reference proteome</keyword>
<dbReference type="InterPro" id="IPR008628">
    <property type="entry name" value="GPP34-like"/>
</dbReference>
<accession>A0ABX0ZSC4</accession>
<organism evidence="6 7">
    <name type="scientific">Actinacidiphila epipremni</name>
    <dbReference type="NCBI Taxonomy" id="2053013"/>
    <lineage>
        <taxon>Bacteria</taxon>
        <taxon>Bacillati</taxon>
        <taxon>Actinomycetota</taxon>
        <taxon>Actinomycetes</taxon>
        <taxon>Kitasatosporales</taxon>
        <taxon>Streptomycetaceae</taxon>
        <taxon>Actinacidiphila</taxon>
    </lineage>
</organism>
<evidence type="ECO:0000256" key="5">
    <source>
        <dbReference type="SAM" id="MobiDB-lite"/>
    </source>
</evidence>
<sequence length="278" mass="29071">MMMGDELLLLAISPGRRGMRIRVRSPQRLRFALRGAELAELGLLGRIAVGERRIEVVDRAPVGTGRLDGVLRALEGANPPATVESWLRATPRSLTSEYLSRLHDRKVVRVHRSRDRVGRTRHDILAVDPVRRRALVSRVTASLRAAAQDGAGGAQAEHDVVLAVLAHSAHLSRAVHPGLRGLPARRRLKALAAAGGRPGAPAGAVEAAYGAAARARDVQALTRGLYSGIDTVCLRTFSGADGHGSGASAGDAYGGGHHGHGGGGHHGHDGGHHGGGGW</sequence>
<dbReference type="InterPro" id="IPR038261">
    <property type="entry name" value="GPP34-like_sf"/>
</dbReference>
<reference evidence="6 7" key="1">
    <citation type="submission" date="2020-03" db="EMBL/GenBank/DDBJ databases">
        <title>WGS of actinomycetes isolated from Thailand.</title>
        <authorList>
            <person name="Thawai C."/>
        </authorList>
    </citation>
    <scope>NUCLEOTIDE SEQUENCE [LARGE SCALE GENOMIC DNA]</scope>
    <source>
        <strain evidence="6 7">PRB2-1</strain>
    </source>
</reference>
<evidence type="ECO:0000313" key="7">
    <source>
        <dbReference type="Proteomes" id="UP000734511"/>
    </source>
</evidence>
<dbReference type="EMBL" id="JAATEJ010000010">
    <property type="protein sequence ID" value="NJP44654.1"/>
    <property type="molecule type" value="Genomic_DNA"/>
</dbReference>
<keyword evidence="3" id="KW-0446">Lipid-binding</keyword>
<dbReference type="Pfam" id="PF05719">
    <property type="entry name" value="GPP34"/>
    <property type="match status" value="1"/>
</dbReference>
<dbReference type="Proteomes" id="UP000734511">
    <property type="component" value="Unassembled WGS sequence"/>
</dbReference>
<dbReference type="Gene3D" id="1.10.3630.10">
    <property type="entry name" value="yeast vps74-n-term truncation variant domain like"/>
    <property type="match status" value="1"/>
</dbReference>
<keyword evidence="2" id="KW-0333">Golgi apparatus</keyword>
<proteinExistence type="predicted"/>
<keyword evidence="4" id="KW-0472">Membrane</keyword>
<name>A0ABX0ZSC4_9ACTN</name>
<evidence type="ECO:0000256" key="1">
    <source>
        <dbReference type="ARBA" id="ARBA00004255"/>
    </source>
</evidence>
<feature type="region of interest" description="Disordered" evidence="5">
    <location>
        <begin position="251"/>
        <end position="278"/>
    </location>
</feature>
<protein>
    <submittedName>
        <fullName evidence="6">GPP34 family phosphoprotein</fullName>
    </submittedName>
</protein>
<comment type="subcellular location">
    <subcellularLocation>
        <location evidence="1">Golgi apparatus membrane</location>
        <topology evidence="1">Peripheral membrane protein</topology>
        <orientation evidence="1">Cytoplasmic side</orientation>
    </subcellularLocation>
</comment>
<evidence type="ECO:0000256" key="2">
    <source>
        <dbReference type="ARBA" id="ARBA00023034"/>
    </source>
</evidence>
<gene>
    <name evidence="6" type="ORF">HCN08_14810</name>
</gene>
<comment type="caution">
    <text evidence="6">The sequence shown here is derived from an EMBL/GenBank/DDBJ whole genome shotgun (WGS) entry which is preliminary data.</text>
</comment>
<evidence type="ECO:0000256" key="3">
    <source>
        <dbReference type="ARBA" id="ARBA00023121"/>
    </source>
</evidence>
<evidence type="ECO:0000313" key="6">
    <source>
        <dbReference type="EMBL" id="NJP44654.1"/>
    </source>
</evidence>